<dbReference type="GeneID" id="117565528"/>
<gene>
    <name evidence="3" type="primary">LOC117565528</name>
</gene>
<dbReference type="OrthoDB" id="7871672at2759"/>
<proteinExistence type="predicted"/>
<dbReference type="AlphaFoldDB" id="A0A6P8WMM9"/>
<sequence length="391" mass="44374">MAYLPKVPHIVGDDDGEEQQIPQNGNEYNNGELSELDEITSEEEDGEEGEDWSQNVHYIDQLLGYPPELEEAAANQAHAFSYAAEDNILSEIKVELESNEGNGESDYNFRKDSIDTKIEIESMVDPNEHSIQLAVNNDPPAMIRNVRESTLVVQEQQIPSRRLRSLFRSMSENGYASKLKEAAANQADEFSYPAEDNILSEIKDELESNEGNAESDYNIWKDCIDNKIVIDSNEHSIQLAGNNDPPAMSRNVRESTLVVQEQQIPSRRLRSSFRSKPEKSVSPITLPRSRQVAKTKVPTPILVSRRTPKSRIATKNMKRLREPLESLTVRPLDVTQYFTEISAQLVSNRLDEGAFMEMRDQIDRLVDEAIAKTKLFQKHRKSSTTFSTLME</sequence>
<keyword evidence="2" id="KW-1185">Reference proteome</keyword>
<dbReference type="RefSeq" id="XP_034100563.1">
    <property type="nucleotide sequence ID" value="XM_034244672.2"/>
</dbReference>
<protein>
    <submittedName>
        <fullName evidence="3">Uncharacterized protein LOC117565528</fullName>
    </submittedName>
</protein>
<evidence type="ECO:0000313" key="3">
    <source>
        <dbReference type="RefSeq" id="XP_034100563.1"/>
    </source>
</evidence>
<evidence type="ECO:0000313" key="2">
    <source>
        <dbReference type="Proteomes" id="UP000515160"/>
    </source>
</evidence>
<feature type="compositionally biased region" description="Acidic residues" evidence="1">
    <location>
        <begin position="34"/>
        <end position="51"/>
    </location>
</feature>
<evidence type="ECO:0000256" key="1">
    <source>
        <dbReference type="SAM" id="MobiDB-lite"/>
    </source>
</evidence>
<feature type="compositionally biased region" description="Polar residues" evidence="1">
    <location>
        <begin position="20"/>
        <end position="31"/>
    </location>
</feature>
<dbReference type="Proteomes" id="UP000515160">
    <property type="component" value="Chromosome 2L"/>
</dbReference>
<name>A0A6P8WMM9_DROAB</name>
<feature type="region of interest" description="Disordered" evidence="1">
    <location>
        <begin position="1"/>
        <end position="53"/>
    </location>
</feature>
<accession>A0A6P8WMM9</accession>
<organism evidence="2 3">
    <name type="scientific">Drosophila albomicans</name>
    <name type="common">Fruit fly</name>
    <dbReference type="NCBI Taxonomy" id="7291"/>
    <lineage>
        <taxon>Eukaryota</taxon>
        <taxon>Metazoa</taxon>
        <taxon>Ecdysozoa</taxon>
        <taxon>Arthropoda</taxon>
        <taxon>Hexapoda</taxon>
        <taxon>Insecta</taxon>
        <taxon>Pterygota</taxon>
        <taxon>Neoptera</taxon>
        <taxon>Endopterygota</taxon>
        <taxon>Diptera</taxon>
        <taxon>Brachycera</taxon>
        <taxon>Muscomorpha</taxon>
        <taxon>Ephydroidea</taxon>
        <taxon>Drosophilidae</taxon>
        <taxon>Drosophila</taxon>
    </lineage>
</organism>
<reference evidence="3" key="1">
    <citation type="submission" date="2025-08" db="UniProtKB">
        <authorList>
            <consortium name="RefSeq"/>
        </authorList>
    </citation>
    <scope>IDENTIFICATION</scope>
    <source>
        <strain evidence="3">15112-1751.03</strain>
        <tissue evidence="3">Whole Adult</tissue>
    </source>
</reference>